<evidence type="ECO:0000259" key="16">
    <source>
        <dbReference type="Pfam" id="PF01082"/>
    </source>
</evidence>
<evidence type="ECO:0000256" key="12">
    <source>
        <dbReference type="ARBA" id="ARBA00048431"/>
    </source>
</evidence>
<evidence type="ECO:0000256" key="15">
    <source>
        <dbReference type="SAM" id="SignalP"/>
    </source>
</evidence>
<dbReference type="AlphaFoldDB" id="A0A7M7Q6H9"/>
<feature type="disulfide bond" evidence="14">
    <location>
        <begin position="78"/>
        <end position="107"/>
    </location>
</feature>
<evidence type="ECO:0000256" key="5">
    <source>
        <dbReference type="ARBA" id="ARBA00022723"/>
    </source>
</evidence>
<dbReference type="EC" id="1.14.17.3" evidence="3"/>
<dbReference type="GO" id="GO:0005576">
    <property type="term" value="C:extracellular region"/>
    <property type="evidence" value="ECO:0007669"/>
    <property type="project" value="UniProtKB-SubCell"/>
</dbReference>
<evidence type="ECO:0000259" key="17">
    <source>
        <dbReference type="Pfam" id="PF03712"/>
    </source>
</evidence>
<comment type="cofactor">
    <cofactor evidence="13">
        <name>Cu(2+)</name>
        <dbReference type="ChEBI" id="CHEBI:29036"/>
    </cofactor>
    <text evidence="13">Binds 2 Cu(2+) ions per subunit.</text>
</comment>
<feature type="binding site" evidence="13">
    <location>
        <position position="72"/>
    </location>
    <ligand>
        <name>Cu(2+)</name>
        <dbReference type="ChEBI" id="CHEBI:29036"/>
        <label>1</label>
        <note>catalytic</note>
    </ligand>
</feature>
<dbReference type="GeneID" id="103316486"/>
<keyword evidence="11" id="KW-0325">Glycoprotein</keyword>
<comment type="catalytic activity">
    <reaction evidence="12">
        <text>a [peptide]-C-terminal glycine + 2 L-ascorbate + O2 = a [peptide]-C-terminal (2S)-2-hydroxyglycine + 2 monodehydro-L-ascorbate radical + H2O</text>
        <dbReference type="Rhea" id="RHEA:21452"/>
        <dbReference type="Rhea" id="RHEA-COMP:13486"/>
        <dbReference type="Rhea" id="RHEA-COMP:15321"/>
        <dbReference type="ChEBI" id="CHEBI:15377"/>
        <dbReference type="ChEBI" id="CHEBI:15379"/>
        <dbReference type="ChEBI" id="CHEBI:38290"/>
        <dbReference type="ChEBI" id="CHEBI:59513"/>
        <dbReference type="ChEBI" id="CHEBI:137000"/>
        <dbReference type="ChEBI" id="CHEBI:142768"/>
        <dbReference type="EC" id="1.14.17.3"/>
    </reaction>
</comment>
<evidence type="ECO:0000256" key="2">
    <source>
        <dbReference type="ARBA" id="ARBA00010676"/>
    </source>
</evidence>
<dbReference type="OrthoDB" id="10044505at2759"/>
<feature type="disulfide bond" evidence="14">
    <location>
        <begin position="268"/>
        <end position="289"/>
    </location>
</feature>
<dbReference type="Gene3D" id="2.60.120.230">
    <property type="match status" value="1"/>
</dbReference>
<accession>A0A7M7Q6H9</accession>
<feature type="domain" description="Copper type II ascorbate-dependent monooxygenase N-terminal" evidence="16">
    <location>
        <begin position="29"/>
        <end position="155"/>
    </location>
</feature>
<dbReference type="SUPFAM" id="SSF49742">
    <property type="entry name" value="PHM/PNGase F"/>
    <property type="match status" value="2"/>
</dbReference>
<evidence type="ECO:0000256" key="14">
    <source>
        <dbReference type="PIRSR" id="PIRSR600720-3"/>
    </source>
</evidence>
<evidence type="ECO:0000313" key="19">
    <source>
        <dbReference type="Proteomes" id="UP000002358"/>
    </source>
</evidence>
<keyword evidence="4" id="KW-0964">Secreted</keyword>
<dbReference type="FunFam" id="2.60.120.310:FF:000005">
    <property type="entry name" value="Peptidylglycine alpha-hydroxylating monooxygenase"/>
    <property type="match status" value="1"/>
</dbReference>
<organism evidence="18 19">
    <name type="scientific">Nasonia vitripennis</name>
    <name type="common">Parasitic wasp</name>
    <dbReference type="NCBI Taxonomy" id="7425"/>
    <lineage>
        <taxon>Eukaryota</taxon>
        <taxon>Metazoa</taxon>
        <taxon>Ecdysozoa</taxon>
        <taxon>Arthropoda</taxon>
        <taxon>Hexapoda</taxon>
        <taxon>Insecta</taxon>
        <taxon>Pterygota</taxon>
        <taxon>Neoptera</taxon>
        <taxon>Endopterygota</taxon>
        <taxon>Hymenoptera</taxon>
        <taxon>Apocrita</taxon>
        <taxon>Proctotrupomorpha</taxon>
        <taxon>Chalcidoidea</taxon>
        <taxon>Pteromalidae</taxon>
        <taxon>Pteromalinae</taxon>
        <taxon>Nasonia</taxon>
    </lineage>
</organism>
<evidence type="ECO:0000256" key="10">
    <source>
        <dbReference type="ARBA" id="ARBA00023157"/>
    </source>
</evidence>
<dbReference type="RefSeq" id="XP_031781765.1">
    <property type="nucleotide sequence ID" value="XM_031925905.2"/>
</dbReference>
<sequence>MHGVRIIVAIFSLILIFKVIKSHNVEKYSFLMPNVQPNIPELYLCTPVKVNTIDTYYIVGFEPNATMDTAHHIILYGCSKPGSSKPLWNCGEMSYSSDTSMTIASPCEDDSEIIYAWARDAPALILPDGVGFKVGKGSLLKYLVLQVHYAHIDQFKDGSTDDSGITLHITKQPLTKLAGVYVLGTGGGIPPNSIENMESSCKISENKTLYPFAYRVHTHSLGKVVSGYIIKNNEWIELGKRDPLTPQMFYNINYNGTITYGDRLAARCTMKSERDKWTYVGTTNNDEMCNFYLMYYVTDDEPLYDKFCFSMGPPRYYWRKDGLINIPDSEASTL</sequence>
<feature type="signal peptide" evidence="15">
    <location>
        <begin position="1"/>
        <end position="22"/>
    </location>
</feature>
<keyword evidence="6 15" id="KW-0732">Signal</keyword>
<protein>
    <recommendedName>
        <fullName evidence="3">peptidylglycine monooxygenase</fullName>
        <ecNumber evidence="3">1.14.17.3</ecNumber>
    </recommendedName>
</protein>
<reference evidence="18" key="1">
    <citation type="submission" date="2021-01" db="UniProtKB">
        <authorList>
            <consortium name="EnsemblMetazoa"/>
        </authorList>
    </citation>
    <scope>IDENTIFICATION</scope>
</reference>
<dbReference type="Gene3D" id="2.60.120.310">
    <property type="entry name" value="Copper type II, ascorbate-dependent monooxygenase, N-terminal domain"/>
    <property type="match status" value="1"/>
</dbReference>
<dbReference type="Proteomes" id="UP000002358">
    <property type="component" value="Unassembled WGS sequence"/>
</dbReference>
<evidence type="ECO:0000256" key="7">
    <source>
        <dbReference type="ARBA" id="ARBA00023002"/>
    </source>
</evidence>
<dbReference type="EnsemblMetazoa" id="XM_031925905">
    <property type="protein sequence ID" value="XP_031781765"/>
    <property type="gene ID" value="LOC103316486"/>
</dbReference>
<dbReference type="Pfam" id="PF03712">
    <property type="entry name" value="Cu2_monoox_C"/>
    <property type="match status" value="1"/>
</dbReference>
<evidence type="ECO:0000256" key="1">
    <source>
        <dbReference type="ARBA" id="ARBA00004613"/>
    </source>
</evidence>
<feature type="binding site" evidence="13">
    <location>
        <position position="148"/>
    </location>
    <ligand>
        <name>Cu(2+)</name>
        <dbReference type="ChEBI" id="CHEBI:29036"/>
        <label>1</label>
        <note>catalytic</note>
    </ligand>
</feature>
<keyword evidence="19" id="KW-1185">Reference proteome</keyword>
<dbReference type="InterPro" id="IPR000323">
    <property type="entry name" value="Cu2_ascorb_mOase_N"/>
</dbReference>
<dbReference type="PRINTS" id="PR00790">
    <property type="entry name" value="PAMONOXGNASE"/>
</dbReference>
<keyword evidence="9" id="KW-0503">Monooxygenase</keyword>
<dbReference type="InterPro" id="IPR000720">
    <property type="entry name" value="PHM/PAL"/>
</dbReference>
<dbReference type="GO" id="GO:0016020">
    <property type="term" value="C:membrane"/>
    <property type="evidence" value="ECO:0007669"/>
    <property type="project" value="InterPro"/>
</dbReference>
<dbReference type="PANTHER" id="PTHR10680">
    <property type="entry name" value="PEPTIDYL-GLYCINE ALPHA-AMIDATING MONOOXYGENASE"/>
    <property type="match status" value="1"/>
</dbReference>
<evidence type="ECO:0000256" key="6">
    <source>
        <dbReference type="ARBA" id="ARBA00022729"/>
    </source>
</evidence>
<dbReference type="InterPro" id="IPR014784">
    <property type="entry name" value="Cu2_ascorb_mOase-like_C"/>
</dbReference>
<proteinExistence type="inferred from homology"/>
<comment type="subcellular location">
    <subcellularLocation>
        <location evidence="1">Secreted</location>
    </subcellularLocation>
</comment>
<dbReference type="InterPro" id="IPR024548">
    <property type="entry name" value="Cu2_monoox_C"/>
</dbReference>
<dbReference type="SMR" id="A0A7M7Q6H9"/>
<dbReference type="GO" id="GO:0004504">
    <property type="term" value="F:peptidylglycine monooxygenase activity"/>
    <property type="evidence" value="ECO:0007669"/>
    <property type="project" value="UniProtKB-EC"/>
</dbReference>
<feature type="disulfide bond" evidence="14">
    <location>
        <begin position="201"/>
        <end position="308"/>
    </location>
</feature>
<keyword evidence="10 14" id="KW-1015">Disulfide bond</keyword>
<dbReference type="InterPro" id="IPR008977">
    <property type="entry name" value="PHM/PNGase_F_dom_sf"/>
</dbReference>
<dbReference type="InParanoid" id="A0A7M7Q6H9"/>
<dbReference type="GO" id="GO:0005507">
    <property type="term" value="F:copper ion binding"/>
    <property type="evidence" value="ECO:0007669"/>
    <property type="project" value="InterPro"/>
</dbReference>
<dbReference type="GO" id="GO:0006518">
    <property type="term" value="P:peptide metabolic process"/>
    <property type="evidence" value="ECO:0007669"/>
    <property type="project" value="InterPro"/>
</dbReference>
<evidence type="ECO:0000256" key="11">
    <source>
        <dbReference type="ARBA" id="ARBA00023180"/>
    </source>
</evidence>
<comment type="similarity">
    <text evidence="2">Belongs to the copper type II ascorbate-dependent monooxygenase family.</text>
</comment>
<evidence type="ECO:0000256" key="9">
    <source>
        <dbReference type="ARBA" id="ARBA00023033"/>
    </source>
</evidence>
<evidence type="ECO:0000313" key="18">
    <source>
        <dbReference type="EnsemblMetazoa" id="XP_031781765"/>
    </source>
</evidence>
<feature type="binding site" evidence="13">
    <location>
        <position position="288"/>
    </location>
    <ligand>
        <name>Cu(2+)</name>
        <dbReference type="ChEBI" id="CHEBI:29036"/>
        <label>1</label>
        <note>catalytic</note>
    </ligand>
</feature>
<feature type="disulfide bond" evidence="14">
    <location>
        <begin position="45"/>
        <end position="90"/>
    </location>
</feature>
<keyword evidence="5 13" id="KW-0479">Metal-binding</keyword>
<evidence type="ECO:0000256" key="4">
    <source>
        <dbReference type="ARBA" id="ARBA00022525"/>
    </source>
</evidence>
<name>A0A7M7Q6H9_NASVI</name>
<dbReference type="InterPro" id="IPR036939">
    <property type="entry name" value="Cu2_ascorb_mOase_N_sf"/>
</dbReference>
<keyword evidence="8 13" id="KW-0186">Copper</keyword>
<evidence type="ECO:0000256" key="8">
    <source>
        <dbReference type="ARBA" id="ARBA00023008"/>
    </source>
</evidence>
<evidence type="ECO:0000256" key="13">
    <source>
        <dbReference type="PIRSR" id="PIRSR600720-2"/>
    </source>
</evidence>
<feature type="binding site" evidence="13">
    <location>
        <position position="219"/>
    </location>
    <ligand>
        <name>Cu(2+)</name>
        <dbReference type="ChEBI" id="CHEBI:29036"/>
        <label>1</label>
        <note>catalytic</note>
    </ligand>
</feature>
<feature type="domain" description="Copper type II ascorbate-dependent monooxygenase C-terminal" evidence="17">
    <location>
        <begin position="177"/>
        <end position="319"/>
    </location>
</feature>
<feature type="binding site" evidence="13">
    <location>
        <position position="71"/>
    </location>
    <ligand>
        <name>Cu(2+)</name>
        <dbReference type="ChEBI" id="CHEBI:29036"/>
        <label>1</label>
        <note>catalytic</note>
    </ligand>
</feature>
<evidence type="ECO:0000256" key="3">
    <source>
        <dbReference type="ARBA" id="ARBA00012689"/>
    </source>
</evidence>
<feature type="binding site" evidence="13">
    <location>
        <position position="217"/>
    </location>
    <ligand>
        <name>Cu(2+)</name>
        <dbReference type="ChEBI" id="CHEBI:29036"/>
        <label>1</label>
        <note>catalytic</note>
    </ligand>
</feature>
<dbReference type="Pfam" id="PF01082">
    <property type="entry name" value="Cu2_monooxygen"/>
    <property type="match status" value="1"/>
</dbReference>
<keyword evidence="7" id="KW-0560">Oxidoreductase</keyword>
<feature type="chain" id="PRO_5029736092" description="peptidylglycine monooxygenase" evidence="15">
    <location>
        <begin position="23"/>
        <end position="334"/>
    </location>
</feature>
<dbReference type="PANTHER" id="PTHR10680:SF14">
    <property type="entry name" value="PEPTIDYL-GLYCINE ALPHA-AMIDATING MONOOXYGENASE"/>
    <property type="match status" value="1"/>
</dbReference>
<dbReference type="KEGG" id="nvi:103316486"/>
<dbReference type="FunCoup" id="A0A7M7Q6H9">
    <property type="interactions" value="56"/>
</dbReference>
<dbReference type="CTD" id="37823"/>